<evidence type="ECO:0000313" key="1">
    <source>
        <dbReference type="EMBL" id="WNL50549.1"/>
    </source>
</evidence>
<accession>A0AA96IZD8</accession>
<dbReference type="EMBL" id="OR343189">
    <property type="protein sequence ID" value="WNL50549.1"/>
    <property type="molecule type" value="Genomic_DNA"/>
</dbReference>
<proteinExistence type="predicted"/>
<dbReference type="InterPro" id="IPR043887">
    <property type="entry name" value="DUF5845"/>
</dbReference>
<dbReference type="Pfam" id="PF19163">
    <property type="entry name" value="DUF5845"/>
    <property type="match status" value="1"/>
</dbReference>
<protein>
    <submittedName>
        <fullName evidence="1">Uncharacterized protein</fullName>
    </submittedName>
</protein>
<reference evidence="1" key="1">
    <citation type="submission" date="2023-07" db="EMBL/GenBank/DDBJ databases">
        <authorList>
            <person name="Xia Y."/>
        </authorList>
    </citation>
    <scope>NUCLEOTIDE SEQUENCE</scope>
    <source>
        <strain evidence="1">E</strain>
    </source>
</reference>
<gene>
    <name evidence="1" type="ORF">MarDSR_510</name>
</gene>
<name>A0AA96IZD8_9VIRU</name>
<organism evidence="1">
    <name type="scientific">Marseillevirus sp</name>
    <dbReference type="NCBI Taxonomy" id="2809551"/>
    <lineage>
        <taxon>Viruses</taxon>
        <taxon>Varidnaviria</taxon>
        <taxon>Bamfordvirae</taxon>
        <taxon>Nucleocytoviricota</taxon>
        <taxon>Megaviricetes</taxon>
        <taxon>Pimascovirales</taxon>
        <taxon>Pimascovirales incertae sedis</taxon>
        <taxon>Marseilleviridae</taxon>
        <taxon>Marseillevirus</taxon>
    </lineage>
</organism>
<sequence>MEKYLKSDEYVSYFSAVGEPEKIKKKLVIEVGDYYSFSKLKGKYPHRVVSLLGTSHNLPRNVSFPKCKVLFAERCEKNFFFFFVNRRNFPELEEVWLFSHPCESNIFYMKIPKIVLIGHYASYKKWKSCPETTLSEGTPEEFYEQKKKYF</sequence>